<sequence length="1003" mass="110110">MFVSVMAIKLSMFFRTVNIYILFQSPCSIFHNMFLNSRTYLFAPFLLLLEIVVWELSGANDSELEVQPLFNNVDVLRDGDVITREVQKRASGTVKRPRAAGFAKNVGAPPITPGKPAIDSVFYSRPSKDRRAIGQVGAMSADFNPALLRGYRGNPGIKIRVNRRTFQYASTLLNQILDREIVNIQIPDVRTEIKEVFGEATICNIHVSNYRSPQCINIFPAPPNHIVLNLEDFDIGVTGNLDGIARIILPIQLSGIVHANFYHVSVTITVKLERSVSGAPQVVLCGCNMEIPFADVCIQCGGLLGNLANLFFRQQISERVRSMVPDRFCGMLPQVINERINPMLARIPQSIPFTQFATLFTNFLGGSVPAHCLSQQCQARSTTPKLPPSNSGAGALPPRNPPLPPFSHGIKGVRGSKNSIAKVAASAPTHTIAKQVQRKFEDSVETKGKRMQLSGTGAEKRIDSETSAKWGNSVKNKNHVEFSAGNGLVQGSNAQSFRQPIQKVLSTRVHPFARNKREAVGFESSSSNNITDWSRTVHPTVQSQQTVVLHLIPTELHVKQLQQQKHKQNTAQKLLLQSSTLPQHSSKASGQYTTILSSNFNRSAVRGVPVAVQVSKGYDRLPSDYRSGGIHQPAGKIGEWRGKSSDPCAGCPTDSAKDSFGAVRNLIKHQLNLRKVANLVLTTQLLRSYATYYDYNLDLNGEFSPNGRGGTPFGPFPMQWPTPIGSPMIEILISDFTVNSLLYWMHKANFLSFRIGPETPGIGALLTTTCDVSNDYSGEEFENEALLLRLLRLSQLRRRYYLYHQQRSKRQAVTGSDSSGSNLGSLGDLADLGICLGDIIPAIKEKYPNTTLALSINSARAPSITISRRGGGSIQLDSVTFIDIYLDKTNVRVGTITVITVADIMLQIMGQRIIANASLPVLKLIDRDQTLGLQQDALDNLASLAKDMILRAANQQFNRGIEVSLPTSGLPINVVNPHIQLLDHAVYIGSDFTVAPSAIQMIS</sequence>
<dbReference type="GO" id="GO:0008289">
    <property type="term" value="F:lipid binding"/>
    <property type="evidence" value="ECO:0007669"/>
    <property type="project" value="InterPro"/>
</dbReference>
<dbReference type="InterPro" id="IPR017942">
    <property type="entry name" value="Lipid-bd_serum_glycop_N"/>
</dbReference>
<dbReference type="InterPro" id="IPR032942">
    <property type="entry name" value="BPI/LBP/Plunc"/>
</dbReference>
<reference evidence="6" key="1">
    <citation type="journal article" date="2007" name="Science">
        <title>Draft genome of the filarial nematode parasite Brugia malayi.</title>
        <authorList>
            <person name="Ghedin E."/>
            <person name="Wang S."/>
            <person name="Spiro D."/>
            <person name="Caler E."/>
            <person name="Zhao Q."/>
            <person name="Crabtree J."/>
            <person name="Allen J.E."/>
            <person name="Delcher A.L."/>
            <person name="Guiliano D.B."/>
            <person name="Miranda-Saavedra D."/>
            <person name="Angiuoli S.V."/>
            <person name="Creasy T."/>
            <person name="Amedeo P."/>
            <person name="Haas B."/>
            <person name="El-Sayed N.M."/>
            <person name="Wortman J.R."/>
            <person name="Feldblyum T."/>
            <person name="Tallon L."/>
            <person name="Schatz M."/>
            <person name="Shumway M."/>
            <person name="Koo H."/>
            <person name="Salzberg S.L."/>
            <person name="Schobel S."/>
            <person name="Pertea M."/>
            <person name="Pop M."/>
            <person name="White O."/>
            <person name="Barton G.J."/>
            <person name="Carlow C.K."/>
            <person name="Crawford M.J."/>
            <person name="Daub J."/>
            <person name="Dimmic M.W."/>
            <person name="Estes C.F."/>
            <person name="Foster J.M."/>
            <person name="Ganatra M."/>
            <person name="Gregory W.F."/>
            <person name="Johnson N.M."/>
            <person name="Jin J."/>
            <person name="Komuniecki R."/>
            <person name="Korf I."/>
            <person name="Kumar S."/>
            <person name="Laney S."/>
            <person name="Li B.W."/>
            <person name="Li W."/>
            <person name="Lindblom T.H."/>
            <person name="Lustigman S."/>
            <person name="Ma D."/>
            <person name="Maina C.V."/>
            <person name="Martin D.M."/>
            <person name="McCarter J.P."/>
            <person name="McReynolds L."/>
            <person name="Mitreva M."/>
            <person name="Nutman T.B."/>
            <person name="Parkinson J."/>
            <person name="Peregrin-Alvarez J.M."/>
            <person name="Poole C."/>
            <person name="Ren Q."/>
            <person name="Saunders L."/>
            <person name="Sluder A.E."/>
            <person name="Smith K."/>
            <person name="Stanke M."/>
            <person name="Unnasch T.R."/>
            <person name="Ware J."/>
            <person name="Wei A.D."/>
            <person name="Weil G."/>
            <person name="Williams D.J."/>
            <person name="Zhang Y."/>
            <person name="Williams S.A."/>
            <person name="Fraser-Liggett C."/>
            <person name="Slatko B."/>
            <person name="Blaxter M.L."/>
            <person name="Scott A.L."/>
        </authorList>
    </citation>
    <scope>NUCLEOTIDE SEQUENCE</scope>
    <source>
        <strain evidence="6">FR3</strain>
    </source>
</reference>
<dbReference type="InterPro" id="IPR001124">
    <property type="entry name" value="Lipid-bd_serum_glycop_C"/>
</dbReference>
<name>A0A0H5S9F2_BRUMA</name>
<evidence type="ECO:0000259" key="5">
    <source>
        <dbReference type="SMART" id="SM00329"/>
    </source>
</evidence>
<dbReference type="AlphaFoldDB" id="A0A0H5S9F2"/>
<dbReference type="WormBase" id="Bm3266">
    <property type="protein sequence ID" value="BM46694"/>
    <property type="gene ID" value="WBGene00223527"/>
</dbReference>
<dbReference type="SMART" id="SM00329">
    <property type="entry name" value="BPI2"/>
    <property type="match status" value="1"/>
</dbReference>
<evidence type="ECO:0000256" key="2">
    <source>
        <dbReference type="ARBA" id="ARBA00023157"/>
    </source>
</evidence>
<feature type="compositionally biased region" description="Polar residues" evidence="3">
    <location>
        <begin position="379"/>
        <end position="392"/>
    </location>
</feature>
<dbReference type="PANTHER" id="PTHR10504">
    <property type="entry name" value="BACTERICIDAL PERMEABILITY-INCREASING BPI PROTEIN-RELATED"/>
    <property type="match status" value="1"/>
</dbReference>
<feature type="domain" description="Lipid-binding serum glycoprotein N-terminal" evidence="4">
    <location>
        <begin position="160"/>
        <end position="391"/>
    </location>
</feature>
<evidence type="ECO:0000256" key="3">
    <source>
        <dbReference type="SAM" id="MobiDB-lite"/>
    </source>
</evidence>
<dbReference type="GO" id="GO:0005615">
    <property type="term" value="C:extracellular space"/>
    <property type="evidence" value="ECO:0007669"/>
    <property type="project" value="TreeGrafter"/>
</dbReference>
<dbReference type="Gene3D" id="3.15.20.10">
    <property type="entry name" value="Bactericidal permeability-increasing protein, domain 2"/>
    <property type="match status" value="1"/>
</dbReference>
<gene>
    <name evidence="6 7" type="ORF">Bm3266</name>
    <name evidence="6" type="ORF">BM_Bm3266</name>
</gene>
<feature type="domain" description="Lipid-binding serum glycoprotein C-terminal" evidence="5">
    <location>
        <begin position="723"/>
        <end position="990"/>
    </location>
</feature>
<evidence type="ECO:0000259" key="4">
    <source>
        <dbReference type="SMART" id="SM00328"/>
    </source>
</evidence>
<feature type="region of interest" description="Disordered" evidence="3">
    <location>
        <begin position="379"/>
        <end position="404"/>
    </location>
</feature>
<evidence type="ECO:0000313" key="7">
    <source>
        <dbReference type="WormBase" id="Bm3266"/>
    </source>
</evidence>
<dbReference type="SMART" id="SM00328">
    <property type="entry name" value="BPI1"/>
    <property type="match status" value="1"/>
</dbReference>
<evidence type="ECO:0000256" key="1">
    <source>
        <dbReference type="ARBA" id="ARBA00007292"/>
    </source>
</evidence>
<dbReference type="PANTHER" id="PTHR10504:SF144">
    <property type="entry name" value="BPI1 DOMAIN-CONTAINING PROTEIN"/>
    <property type="match status" value="1"/>
</dbReference>
<protein>
    <submittedName>
        <fullName evidence="6">Bm3266</fullName>
    </submittedName>
</protein>
<dbReference type="InterPro" id="IPR017943">
    <property type="entry name" value="Bactericidal_perm-incr_a/b_dom"/>
</dbReference>
<dbReference type="Pfam" id="PF01273">
    <property type="entry name" value="LBP_BPI_CETP"/>
    <property type="match status" value="1"/>
</dbReference>
<dbReference type="Pfam" id="PF02886">
    <property type="entry name" value="LBP_BPI_CETP_C"/>
    <property type="match status" value="2"/>
</dbReference>
<reference evidence="6" key="2">
    <citation type="submission" date="2012-12" db="EMBL/GenBank/DDBJ databases">
        <authorList>
            <person name="Gao Y.W."/>
            <person name="Fan S.T."/>
            <person name="Sun H.T."/>
            <person name="Wang Z."/>
            <person name="Gao X.L."/>
            <person name="Li Y.G."/>
            <person name="Wang T.C."/>
            <person name="Zhang K."/>
            <person name="Xu W.W."/>
            <person name="Yu Z.J."/>
            <person name="Xia X.Z."/>
        </authorList>
    </citation>
    <scope>NUCLEOTIDE SEQUENCE</scope>
    <source>
        <strain evidence="6">FR3</strain>
    </source>
</reference>
<evidence type="ECO:0000313" key="6">
    <source>
        <dbReference type="EMBL" id="CRZ24765.1"/>
    </source>
</evidence>
<dbReference type="Gene3D" id="3.15.10.10">
    <property type="entry name" value="Bactericidal permeability-increasing protein, domain 1"/>
    <property type="match status" value="1"/>
</dbReference>
<dbReference type="SUPFAM" id="SSF55394">
    <property type="entry name" value="Bactericidal permeability-increasing protein, BPI"/>
    <property type="match status" value="2"/>
</dbReference>
<dbReference type="EMBL" id="LN856986">
    <property type="protein sequence ID" value="CRZ24765.1"/>
    <property type="molecule type" value="Genomic_DNA"/>
</dbReference>
<organism evidence="6">
    <name type="scientific">Brugia malayi</name>
    <name type="common">Filarial nematode worm</name>
    <dbReference type="NCBI Taxonomy" id="6279"/>
    <lineage>
        <taxon>Eukaryota</taxon>
        <taxon>Metazoa</taxon>
        <taxon>Ecdysozoa</taxon>
        <taxon>Nematoda</taxon>
        <taxon>Chromadorea</taxon>
        <taxon>Rhabditida</taxon>
        <taxon>Spirurina</taxon>
        <taxon>Spiruromorpha</taxon>
        <taxon>Filarioidea</taxon>
        <taxon>Onchocercidae</taxon>
        <taxon>Brugia</taxon>
    </lineage>
</organism>
<comment type="similarity">
    <text evidence="1">Belongs to the BPI/LBP/Plunc superfamily. BPI/LBP family.</text>
</comment>
<feature type="compositionally biased region" description="Basic and acidic residues" evidence="3">
    <location>
        <begin position="438"/>
        <end position="448"/>
    </location>
</feature>
<keyword evidence="2" id="KW-1015">Disulfide bond</keyword>
<proteinExistence type="inferred from homology"/>
<accession>A0A0H5S9F2</accession>
<feature type="region of interest" description="Disordered" evidence="3">
    <location>
        <begin position="438"/>
        <end position="461"/>
    </location>
</feature>